<protein>
    <submittedName>
        <fullName evidence="1">Dnmt3l</fullName>
    </submittedName>
</protein>
<dbReference type="EMBL" id="JAOTOJ010000004">
    <property type="protein sequence ID" value="KAK9402059.1"/>
    <property type="molecule type" value="Genomic_DNA"/>
</dbReference>
<dbReference type="Gene3D" id="3.40.50.150">
    <property type="entry name" value="Vaccinia Virus protein VP39"/>
    <property type="match status" value="1"/>
</dbReference>
<reference evidence="1 2" key="1">
    <citation type="journal article" date="2024" name="Proc. Natl. Acad. Sci. U.S.A.">
        <title>The genetic regulatory architecture and epigenomic basis for age-related changes in rattlesnake venom.</title>
        <authorList>
            <person name="Hogan M.P."/>
            <person name="Holding M.L."/>
            <person name="Nystrom G.S."/>
            <person name="Colston T.J."/>
            <person name="Bartlett D.A."/>
            <person name="Mason A.J."/>
            <person name="Ellsworth S.A."/>
            <person name="Rautsaw R.M."/>
            <person name="Lawrence K.C."/>
            <person name="Strickland J.L."/>
            <person name="He B."/>
            <person name="Fraser P."/>
            <person name="Margres M.J."/>
            <person name="Gilbert D.M."/>
            <person name="Gibbs H.L."/>
            <person name="Parkinson C.L."/>
            <person name="Rokyta D.R."/>
        </authorList>
    </citation>
    <scope>NUCLEOTIDE SEQUENCE [LARGE SCALE GENOMIC DNA]</scope>
    <source>
        <strain evidence="1">DRR0105</strain>
    </source>
</reference>
<name>A0AAW1BIH1_CROAD</name>
<sequence length="211" mass="23703">MLPLHFLEEAASVENYSSHLEISTSSVEEISTSKLSKENIAHEVKYNERHIEDNIVLDEEERDAASRFFQMEAVLRCKQDDGNVQNAVHIWSNIPSVNSKYSASELNMDLSLLAENICRSRIFSQRKRKLPLPGSLVFPEVSRLKGKGRECGQLFGVCAPPVLRRLRGSRWLVAEEPPLLFAQLLQTRPGHGGPPRALWTLGLVSLGLEIC</sequence>
<proteinExistence type="predicted"/>
<organism evidence="1 2">
    <name type="scientific">Crotalus adamanteus</name>
    <name type="common">Eastern diamondback rattlesnake</name>
    <dbReference type="NCBI Taxonomy" id="8729"/>
    <lineage>
        <taxon>Eukaryota</taxon>
        <taxon>Metazoa</taxon>
        <taxon>Chordata</taxon>
        <taxon>Craniata</taxon>
        <taxon>Vertebrata</taxon>
        <taxon>Euteleostomi</taxon>
        <taxon>Lepidosauria</taxon>
        <taxon>Squamata</taxon>
        <taxon>Bifurcata</taxon>
        <taxon>Unidentata</taxon>
        <taxon>Episquamata</taxon>
        <taxon>Toxicofera</taxon>
        <taxon>Serpentes</taxon>
        <taxon>Colubroidea</taxon>
        <taxon>Viperidae</taxon>
        <taxon>Crotalinae</taxon>
        <taxon>Crotalus</taxon>
    </lineage>
</organism>
<dbReference type="Proteomes" id="UP001474421">
    <property type="component" value="Unassembled WGS sequence"/>
</dbReference>
<comment type="caution">
    <text evidence="1">The sequence shown here is derived from an EMBL/GenBank/DDBJ whole genome shotgun (WGS) entry which is preliminary data.</text>
</comment>
<evidence type="ECO:0000313" key="1">
    <source>
        <dbReference type="EMBL" id="KAK9402059.1"/>
    </source>
</evidence>
<dbReference type="AlphaFoldDB" id="A0AAW1BIH1"/>
<gene>
    <name evidence="1" type="ORF">NXF25_010415</name>
</gene>
<dbReference type="InterPro" id="IPR029063">
    <property type="entry name" value="SAM-dependent_MTases_sf"/>
</dbReference>
<evidence type="ECO:0000313" key="2">
    <source>
        <dbReference type="Proteomes" id="UP001474421"/>
    </source>
</evidence>
<accession>A0AAW1BIH1</accession>
<keyword evidence="2" id="KW-1185">Reference proteome</keyword>